<reference evidence="2" key="1">
    <citation type="submission" date="2012-11" db="EMBL/GenBank/DDBJ databases">
        <authorList>
            <person name="Lucero-Rivera Y.E."/>
            <person name="Tovar-Ramirez D."/>
        </authorList>
    </citation>
    <scope>NUCLEOTIDE SEQUENCE [LARGE SCALE GENOMIC DNA]</scope>
    <source>
        <strain evidence="2">Araruama</strain>
    </source>
</reference>
<organism evidence="1 2">
    <name type="scientific">Candidatus Magnetoglobus multicellularis str. Araruama</name>
    <dbReference type="NCBI Taxonomy" id="890399"/>
    <lineage>
        <taxon>Bacteria</taxon>
        <taxon>Pseudomonadati</taxon>
        <taxon>Thermodesulfobacteriota</taxon>
        <taxon>Desulfobacteria</taxon>
        <taxon>Desulfobacterales</taxon>
        <taxon>Desulfobacteraceae</taxon>
        <taxon>Candidatus Magnetoglobus</taxon>
    </lineage>
</organism>
<dbReference type="Proteomes" id="UP000189670">
    <property type="component" value="Unassembled WGS sequence"/>
</dbReference>
<accession>A0A1V1P1J9</accession>
<gene>
    <name evidence="1" type="ORF">OMM_04379</name>
</gene>
<sequence length="271" mass="30625">MISISCHQHISQSYVQSFEHGLPASGWQYYSSDSHGRIQVEDNVLRMDAISFGLPILNEAELRMDLAWADQVTLSFIKQSYETSDPVPERYTGHANGDGVSISMDGLTWYAIVSAADLDSPYTQLFVHLNEKMAEMNLLYDADLEFCDDFRIRFQQYNDREGMMGRDWDNINVKVSGHILELDTDIIAMPGDPFTIPLTLNNPNQQPVEGIYAVMSFDNTVLSPQSASLEGGFLILMIIRWISARMYPMNCSYPFIAAPLHIRIPAVPPLF</sequence>
<protein>
    <submittedName>
        <fullName evidence="1">Uncharacterized protein</fullName>
    </submittedName>
</protein>
<evidence type="ECO:0000313" key="2">
    <source>
        <dbReference type="Proteomes" id="UP000189670"/>
    </source>
</evidence>
<name>A0A1V1P1J9_9BACT</name>
<proteinExistence type="predicted"/>
<comment type="caution">
    <text evidence="1">The sequence shown here is derived from an EMBL/GenBank/DDBJ whole genome shotgun (WGS) entry which is preliminary data.</text>
</comment>
<dbReference type="EMBL" id="ATBP01000845">
    <property type="protein sequence ID" value="ETR68747.1"/>
    <property type="molecule type" value="Genomic_DNA"/>
</dbReference>
<dbReference type="AlphaFoldDB" id="A0A1V1P1J9"/>
<evidence type="ECO:0000313" key="1">
    <source>
        <dbReference type="EMBL" id="ETR68747.1"/>
    </source>
</evidence>